<dbReference type="EMBL" id="JAIWYP010000009">
    <property type="protein sequence ID" value="KAH3777537.1"/>
    <property type="molecule type" value="Genomic_DNA"/>
</dbReference>
<comment type="caution">
    <text evidence="1">The sequence shown here is derived from an EMBL/GenBank/DDBJ whole genome shotgun (WGS) entry which is preliminary data.</text>
</comment>
<protein>
    <submittedName>
        <fullName evidence="1">Uncharacterized protein</fullName>
    </submittedName>
</protein>
<evidence type="ECO:0000313" key="2">
    <source>
        <dbReference type="Proteomes" id="UP000828390"/>
    </source>
</evidence>
<accession>A0A9D4EBY9</accession>
<sequence>MSSIETSDSNNNTTIQQQQPVSRLLFALNMPSYKLSYFDVRVRAELSSYLFLGPEGTSRITGYRGLSGHT</sequence>
<gene>
    <name evidence="1" type="ORF">DPMN_178984</name>
</gene>
<keyword evidence="2" id="KW-1185">Reference proteome</keyword>
<organism evidence="1 2">
    <name type="scientific">Dreissena polymorpha</name>
    <name type="common">Zebra mussel</name>
    <name type="synonym">Mytilus polymorpha</name>
    <dbReference type="NCBI Taxonomy" id="45954"/>
    <lineage>
        <taxon>Eukaryota</taxon>
        <taxon>Metazoa</taxon>
        <taxon>Spiralia</taxon>
        <taxon>Lophotrochozoa</taxon>
        <taxon>Mollusca</taxon>
        <taxon>Bivalvia</taxon>
        <taxon>Autobranchia</taxon>
        <taxon>Heteroconchia</taxon>
        <taxon>Euheterodonta</taxon>
        <taxon>Imparidentia</taxon>
        <taxon>Neoheterodontei</taxon>
        <taxon>Myida</taxon>
        <taxon>Dreissenoidea</taxon>
        <taxon>Dreissenidae</taxon>
        <taxon>Dreissena</taxon>
    </lineage>
</organism>
<name>A0A9D4EBY9_DREPO</name>
<evidence type="ECO:0000313" key="1">
    <source>
        <dbReference type="EMBL" id="KAH3777537.1"/>
    </source>
</evidence>
<dbReference type="Proteomes" id="UP000828390">
    <property type="component" value="Unassembled WGS sequence"/>
</dbReference>
<reference evidence="1" key="2">
    <citation type="submission" date="2020-11" db="EMBL/GenBank/DDBJ databases">
        <authorList>
            <person name="McCartney M.A."/>
            <person name="Auch B."/>
            <person name="Kono T."/>
            <person name="Mallez S."/>
            <person name="Becker A."/>
            <person name="Gohl D.M."/>
            <person name="Silverstein K.A.T."/>
            <person name="Koren S."/>
            <person name="Bechman K.B."/>
            <person name="Herman A."/>
            <person name="Abrahante J.E."/>
            <person name="Garbe J."/>
        </authorList>
    </citation>
    <scope>NUCLEOTIDE SEQUENCE</scope>
    <source>
        <strain evidence="1">Duluth1</strain>
        <tissue evidence="1">Whole animal</tissue>
    </source>
</reference>
<reference evidence="1" key="1">
    <citation type="journal article" date="2019" name="bioRxiv">
        <title>The Genome of the Zebra Mussel, Dreissena polymorpha: A Resource for Invasive Species Research.</title>
        <authorList>
            <person name="McCartney M.A."/>
            <person name="Auch B."/>
            <person name="Kono T."/>
            <person name="Mallez S."/>
            <person name="Zhang Y."/>
            <person name="Obille A."/>
            <person name="Becker A."/>
            <person name="Abrahante J.E."/>
            <person name="Garbe J."/>
            <person name="Badalamenti J.P."/>
            <person name="Herman A."/>
            <person name="Mangelson H."/>
            <person name="Liachko I."/>
            <person name="Sullivan S."/>
            <person name="Sone E.D."/>
            <person name="Koren S."/>
            <person name="Silverstein K.A.T."/>
            <person name="Beckman K.B."/>
            <person name="Gohl D.M."/>
        </authorList>
    </citation>
    <scope>NUCLEOTIDE SEQUENCE</scope>
    <source>
        <strain evidence="1">Duluth1</strain>
        <tissue evidence="1">Whole animal</tissue>
    </source>
</reference>
<dbReference type="AlphaFoldDB" id="A0A9D4EBY9"/>
<proteinExistence type="predicted"/>